<organism evidence="7 8">
    <name type="scientific">Candidatus Sedimenticola endophacoides</name>
    <dbReference type="NCBI Taxonomy" id="2548426"/>
    <lineage>
        <taxon>Bacteria</taxon>
        <taxon>Pseudomonadati</taxon>
        <taxon>Pseudomonadota</taxon>
        <taxon>Gammaproteobacteria</taxon>
        <taxon>Chromatiales</taxon>
        <taxon>Sedimenticolaceae</taxon>
        <taxon>Sedimenticola</taxon>
    </lineage>
</organism>
<dbReference type="InterPro" id="IPR035921">
    <property type="entry name" value="F/V-ATP_Csub_sf"/>
</dbReference>
<dbReference type="Gene3D" id="1.20.120.610">
    <property type="entry name" value="lithium bound rotor ring of v- atpase"/>
    <property type="match status" value="1"/>
</dbReference>
<comment type="subcellular location">
    <subcellularLocation>
        <location evidence="1">Membrane</location>
        <topology evidence="1">Multi-pass membrane protein</topology>
    </subcellularLocation>
</comment>
<accession>A0A657PP71</accession>
<evidence type="ECO:0000256" key="5">
    <source>
        <dbReference type="SAM" id="Phobius"/>
    </source>
</evidence>
<dbReference type="GO" id="GO:0015078">
    <property type="term" value="F:proton transmembrane transporter activity"/>
    <property type="evidence" value="ECO:0007669"/>
    <property type="project" value="InterPro"/>
</dbReference>
<protein>
    <submittedName>
        <fullName evidence="7">ATPase</fullName>
    </submittedName>
</protein>
<evidence type="ECO:0000256" key="2">
    <source>
        <dbReference type="ARBA" id="ARBA00022692"/>
    </source>
</evidence>
<evidence type="ECO:0000313" key="7">
    <source>
        <dbReference type="EMBL" id="OQX34985.1"/>
    </source>
</evidence>
<feature type="domain" description="V-ATPase proteolipid subunit C-like" evidence="6">
    <location>
        <begin position="84"/>
        <end position="143"/>
    </location>
</feature>
<dbReference type="InterPro" id="IPR002379">
    <property type="entry name" value="ATPase_proteolipid_c-like_dom"/>
</dbReference>
<gene>
    <name evidence="7" type="ORF">B0D84_02855</name>
</gene>
<feature type="transmembrane region" description="Helical" evidence="5">
    <location>
        <begin position="94"/>
        <end position="112"/>
    </location>
</feature>
<sequence>MYWLIGLMSAGIFGLILTGIYMELQPDLGGTPRRWHKPAIGINLTLFATAQGALLLMGAQEVMAAIPATAASGEISIGLGLGIIGVGIPTALSTIAAGIAVGPIGAASLAVLAEKPEIFGRTLIYLGLAEGIAIYGLVMSILLLDKI</sequence>
<evidence type="ECO:0000313" key="8">
    <source>
        <dbReference type="Proteomes" id="UP000243361"/>
    </source>
</evidence>
<name>A0A657PP71_9GAMM</name>
<keyword evidence="3 5" id="KW-1133">Transmembrane helix</keyword>
<proteinExistence type="predicted"/>
<evidence type="ECO:0000256" key="3">
    <source>
        <dbReference type="ARBA" id="ARBA00022989"/>
    </source>
</evidence>
<comment type="caution">
    <text evidence="7">The sequence shown here is derived from an EMBL/GenBank/DDBJ whole genome shotgun (WGS) entry which is preliminary data.</text>
</comment>
<reference evidence="7" key="1">
    <citation type="submission" date="2017-02" db="EMBL/GenBank/DDBJ databases">
        <title>Novel co-symbiosis in the unique lucinid bivalve Phacoides pectinatus.</title>
        <authorList>
            <person name="Lim S.J."/>
            <person name="Davis B.G."/>
            <person name="Gill D.E."/>
            <person name="Engel A.S."/>
            <person name="Anderson L.C."/>
            <person name="Campbell B.J."/>
        </authorList>
    </citation>
    <scope>NUCLEOTIDE SEQUENCE [LARGE SCALE GENOMIC DNA]</scope>
    <source>
        <strain evidence="7">LUC13016_P6</strain>
    </source>
</reference>
<evidence type="ECO:0000256" key="1">
    <source>
        <dbReference type="ARBA" id="ARBA00004141"/>
    </source>
</evidence>
<feature type="transmembrane region" description="Helical" evidence="5">
    <location>
        <begin position="124"/>
        <end position="144"/>
    </location>
</feature>
<feature type="transmembrane region" description="Helical" evidence="5">
    <location>
        <begin position="38"/>
        <end position="57"/>
    </location>
</feature>
<dbReference type="CDD" id="cd18120">
    <property type="entry name" value="ATP-synt_Vo_Ao_c"/>
    <property type="match status" value="1"/>
</dbReference>
<evidence type="ECO:0000256" key="4">
    <source>
        <dbReference type="ARBA" id="ARBA00023136"/>
    </source>
</evidence>
<keyword evidence="2 5" id="KW-0812">Transmembrane</keyword>
<keyword evidence="4 5" id="KW-0472">Membrane</keyword>
<dbReference type="AlphaFoldDB" id="A0A657PP71"/>
<dbReference type="SUPFAM" id="SSF81333">
    <property type="entry name" value="F1F0 ATP synthase subunit C"/>
    <property type="match status" value="1"/>
</dbReference>
<dbReference type="EMBL" id="MUIE01000193">
    <property type="protein sequence ID" value="OQX34985.1"/>
    <property type="molecule type" value="Genomic_DNA"/>
</dbReference>
<dbReference type="Proteomes" id="UP000243361">
    <property type="component" value="Unassembled WGS sequence"/>
</dbReference>
<dbReference type="GO" id="GO:0033177">
    <property type="term" value="C:proton-transporting two-sector ATPase complex, proton-transporting domain"/>
    <property type="evidence" value="ECO:0007669"/>
    <property type="project" value="InterPro"/>
</dbReference>
<feature type="transmembrane region" description="Helical" evidence="5">
    <location>
        <begin position="64"/>
        <end position="88"/>
    </location>
</feature>
<keyword evidence="8" id="KW-1185">Reference proteome</keyword>
<evidence type="ECO:0000259" key="6">
    <source>
        <dbReference type="Pfam" id="PF00137"/>
    </source>
</evidence>
<dbReference type="Pfam" id="PF00137">
    <property type="entry name" value="ATP-synt_C"/>
    <property type="match status" value="1"/>
</dbReference>